<organism evidence="7 8">
    <name type="scientific">Candidatus Kaiserbacteria bacterium RIFOXYB1_FULL_46_14</name>
    <dbReference type="NCBI Taxonomy" id="1798531"/>
    <lineage>
        <taxon>Bacteria</taxon>
        <taxon>Candidatus Kaiseribacteriota</taxon>
    </lineage>
</organism>
<feature type="domain" description="SET" evidence="6">
    <location>
        <begin position="4"/>
        <end position="109"/>
    </location>
</feature>
<keyword evidence="3" id="KW-0489">Methyltransferase</keyword>
<dbReference type="GO" id="GO:0005694">
    <property type="term" value="C:chromosome"/>
    <property type="evidence" value="ECO:0007669"/>
    <property type="project" value="UniProtKB-SubCell"/>
</dbReference>
<comment type="subcellular location">
    <subcellularLocation>
        <location evidence="1">Chromosome</location>
    </subcellularLocation>
</comment>
<evidence type="ECO:0000256" key="2">
    <source>
        <dbReference type="ARBA" id="ARBA00022454"/>
    </source>
</evidence>
<dbReference type="Proteomes" id="UP000177395">
    <property type="component" value="Unassembled WGS sequence"/>
</dbReference>
<reference evidence="7 8" key="1">
    <citation type="journal article" date="2016" name="Nat. Commun.">
        <title>Thousands of microbial genomes shed light on interconnected biogeochemical processes in an aquifer system.</title>
        <authorList>
            <person name="Anantharaman K."/>
            <person name="Brown C.T."/>
            <person name="Hug L.A."/>
            <person name="Sharon I."/>
            <person name="Castelle C.J."/>
            <person name="Probst A.J."/>
            <person name="Thomas B.C."/>
            <person name="Singh A."/>
            <person name="Wilkins M.J."/>
            <person name="Karaoz U."/>
            <person name="Brodie E.L."/>
            <person name="Williams K.H."/>
            <person name="Hubbard S.S."/>
            <person name="Banfield J.F."/>
        </authorList>
    </citation>
    <scope>NUCLEOTIDE SEQUENCE [LARGE SCALE GENOMIC DNA]</scope>
</reference>
<dbReference type="EMBL" id="MFMS01000004">
    <property type="protein sequence ID" value="OGG85885.1"/>
    <property type="molecule type" value="Genomic_DNA"/>
</dbReference>
<dbReference type="SMART" id="SM00317">
    <property type="entry name" value="SET"/>
    <property type="match status" value="1"/>
</dbReference>
<dbReference type="InterPro" id="IPR046341">
    <property type="entry name" value="SET_dom_sf"/>
</dbReference>
<dbReference type="STRING" id="1798531.A2392_00535"/>
<evidence type="ECO:0000313" key="7">
    <source>
        <dbReference type="EMBL" id="OGG85885.1"/>
    </source>
</evidence>
<dbReference type="InterPro" id="IPR001214">
    <property type="entry name" value="SET_dom"/>
</dbReference>
<dbReference type="SUPFAM" id="SSF82199">
    <property type="entry name" value="SET domain"/>
    <property type="match status" value="1"/>
</dbReference>
<proteinExistence type="predicted"/>
<evidence type="ECO:0000256" key="4">
    <source>
        <dbReference type="ARBA" id="ARBA00022679"/>
    </source>
</evidence>
<evidence type="ECO:0000256" key="5">
    <source>
        <dbReference type="ARBA" id="ARBA00022691"/>
    </source>
</evidence>
<accession>A0A1F6FJ52</accession>
<dbReference type="Gene3D" id="2.170.270.10">
    <property type="entry name" value="SET domain"/>
    <property type="match status" value="1"/>
</dbReference>
<evidence type="ECO:0000256" key="1">
    <source>
        <dbReference type="ARBA" id="ARBA00004286"/>
    </source>
</evidence>
<dbReference type="InterPro" id="IPR050777">
    <property type="entry name" value="SET2_Histone-Lys_MeTrsfase"/>
</dbReference>
<sequence>MAKKDFKVFKSSAGFGLRTLKDIKKGELVIEYTGRKTTNAAAERQPNRYQFDLDDKWTIDGSPRSNTARYINHSCRPNCEAVHYTDTNEIGIEAIRNIKAGEELTYDYGKEYFNEYIKPVGCKCEKCTKTRSS</sequence>
<comment type="caution">
    <text evidence="7">The sequence shown here is derived from an EMBL/GenBank/DDBJ whole genome shotgun (WGS) entry which is preliminary data.</text>
</comment>
<evidence type="ECO:0000259" key="6">
    <source>
        <dbReference type="PROSITE" id="PS50280"/>
    </source>
</evidence>
<keyword evidence="2" id="KW-0158">Chromosome</keyword>
<dbReference type="GO" id="GO:0008168">
    <property type="term" value="F:methyltransferase activity"/>
    <property type="evidence" value="ECO:0007669"/>
    <property type="project" value="UniProtKB-KW"/>
</dbReference>
<dbReference type="GO" id="GO:0032259">
    <property type="term" value="P:methylation"/>
    <property type="evidence" value="ECO:0007669"/>
    <property type="project" value="UniProtKB-KW"/>
</dbReference>
<name>A0A1F6FJ52_9BACT</name>
<keyword evidence="5" id="KW-0949">S-adenosyl-L-methionine</keyword>
<evidence type="ECO:0000256" key="3">
    <source>
        <dbReference type="ARBA" id="ARBA00022603"/>
    </source>
</evidence>
<dbReference type="PROSITE" id="PS50280">
    <property type="entry name" value="SET"/>
    <property type="match status" value="1"/>
</dbReference>
<dbReference type="AlphaFoldDB" id="A0A1F6FJ52"/>
<gene>
    <name evidence="7" type="ORF">A2392_00535</name>
</gene>
<evidence type="ECO:0000313" key="8">
    <source>
        <dbReference type="Proteomes" id="UP000177395"/>
    </source>
</evidence>
<dbReference type="PANTHER" id="PTHR22884">
    <property type="entry name" value="SET DOMAIN PROTEINS"/>
    <property type="match status" value="1"/>
</dbReference>
<dbReference type="Pfam" id="PF00856">
    <property type="entry name" value="SET"/>
    <property type="match status" value="1"/>
</dbReference>
<keyword evidence="4" id="KW-0808">Transferase</keyword>
<protein>
    <recommendedName>
        <fullName evidence="6">SET domain-containing protein</fullName>
    </recommendedName>
</protein>